<dbReference type="Proteomes" id="UP000236291">
    <property type="component" value="Unassembled WGS sequence"/>
</dbReference>
<proteinExistence type="predicted"/>
<comment type="caution">
    <text evidence="1">The sequence shown here is derived from an EMBL/GenBank/DDBJ whole genome shotgun (WGS) entry which is preliminary data.</text>
</comment>
<reference evidence="1 2" key="2">
    <citation type="journal article" date="2017" name="Front. Plant Sci.">
        <title>Gene Classification and Mining of Molecular Markers Useful in Red Clover (Trifolium pratense) Breeding.</title>
        <authorList>
            <person name="Istvanek J."/>
            <person name="Dluhosova J."/>
            <person name="Dluhos P."/>
            <person name="Patkova L."/>
            <person name="Nedelnik J."/>
            <person name="Repkova J."/>
        </authorList>
    </citation>
    <scope>NUCLEOTIDE SEQUENCE [LARGE SCALE GENOMIC DNA]</scope>
    <source>
        <strain evidence="2">cv. Tatra</strain>
        <tissue evidence="1">Young leaves</tissue>
    </source>
</reference>
<reference evidence="1 2" key="1">
    <citation type="journal article" date="2014" name="Am. J. Bot.">
        <title>Genome assembly and annotation for red clover (Trifolium pratense; Fabaceae).</title>
        <authorList>
            <person name="Istvanek J."/>
            <person name="Jaros M."/>
            <person name="Krenek A."/>
            <person name="Repkova J."/>
        </authorList>
    </citation>
    <scope>NUCLEOTIDE SEQUENCE [LARGE SCALE GENOMIC DNA]</scope>
    <source>
        <strain evidence="2">cv. Tatra</strain>
        <tissue evidence="1">Young leaves</tissue>
    </source>
</reference>
<dbReference type="EMBL" id="ASHM01004197">
    <property type="protein sequence ID" value="PNY10954.1"/>
    <property type="molecule type" value="Genomic_DNA"/>
</dbReference>
<gene>
    <name evidence="1" type="ORF">L195_g007550</name>
</gene>
<evidence type="ECO:0000313" key="1">
    <source>
        <dbReference type="EMBL" id="PNY10954.1"/>
    </source>
</evidence>
<protein>
    <submittedName>
        <fullName evidence="1">Uncharacterized protein</fullName>
    </submittedName>
</protein>
<dbReference type="AlphaFoldDB" id="A0A2K3P6N9"/>
<accession>A0A2K3P6N9</accession>
<name>A0A2K3P6N9_TRIPR</name>
<organism evidence="1 2">
    <name type="scientific">Trifolium pratense</name>
    <name type="common">Red clover</name>
    <dbReference type="NCBI Taxonomy" id="57577"/>
    <lineage>
        <taxon>Eukaryota</taxon>
        <taxon>Viridiplantae</taxon>
        <taxon>Streptophyta</taxon>
        <taxon>Embryophyta</taxon>
        <taxon>Tracheophyta</taxon>
        <taxon>Spermatophyta</taxon>
        <taxon>Magnoliopsida</taxon>
        <taxon>eudicotyledons</taxon>
        <taxon>Gunneridae</taxon>
        <taxon>Pentapetalae</taxon>
        <taxon>rosids</taxon>
        <taxon>fabids</taxon>
        <taxon>Fabales</taxon>
        <taxon>Fabaceae</taxon>
        <taxon>Papilionoideae</taxon>
        <taxon>50 kb inversion clade</taxon>
        <taxon>NPAAA clade</taxon>
        <taxon>Hologalegina</taxon>
        <taxon>IRL clade</taxon>
        <taxon>Trifolieae</taxon>
        <taxon>Trifolium</taxon>
    </lineage>
</organism>
<sequence>MTSSSNCTGRCSALVIALEGATEWQRKVPSDANSSGVCPESVTVVCHEQWQW</sequence>
<evidence type="ECO:0000313" key="2">
    <source>
        <dbReference type="Proteomes" id="UP000236291"/>
    </source>
</evidence>